<dbReference type="SUPFAM" id="SSF103501">
    <property type="entry name" value="Respiratory nitrate reductase 1 gamma chain"/>
    <property type="match status" value="1"/>
</dbReference>
<dbReference type="KEGG" id="pnp:IJ22_25620"/>
<dbReference type="SUPFAM" id="SSF46548">
    <property type="entry name" value="alpha-helical ferredoxin"/>
    <property type="match status" value="1"/>
</dbReference>
<dbReference type="PROSITE" id="PS00198">
    <property type="entry name" value="4FE4S_FER_1"/>
    <property type="match status" value="1"/>
</dbReference>
<evidence type="ECO:0000313" key="8">
    <source>
        <dbReference type="EMBL" id="ALS22935.1"/>
    </source>
</evidence>
<dbReference type="EMBL" id="CP013652">
    <property type="protein sequence ID" value="ALS22935.1"/>
    <property type="molecule type" value="Genomic_DNA"/>
</dbReference>
<evidence type="ECO:0000259" key="7">
    <source>
        <dbReference type="PROSITE" id="PS51379"/>
    </source>
</evidence>
<keyword evidence="2" id="KW-0479">Metal-binding</keyword>
<dbReference type="Proteomes" id="UP000061660">
    <property type="component" value="Chromosome"/>
</dbReference>
<evidence type="ECO:0000256" key="2">
    <source>
        <dbReference type="ARBA" id="ARBA00022723"/>
    </source>
</evidence>
<dbReference type="InterPro" id="IPR009051">
    <property type="entry name" value="Helical_ferredxn"/>
</dbReference>
<keyword evidence="6" id="KW-0472">Membrane</keyword>
<feature type="transmembrane region" description="Helical" evidence="6">
    <location>
        <begin position="68"/>
        <end position="86"/>
    </location>
</feature>
<keyword evidence="6" id="KW-1133">Transmembrane helix</keyword>
<dbReference type="Gene3D" id="1.10.1060.10">
    <property type="entry name" value="Alpha-helical ferredoxin"/>
    <property type="match status" value="2"/>
</dbReference>
<dbReference type="InterPro" id="IPR017900">
    <property type="entry name" value="4Fe4S_Fe_S_CS"/>
</dbReference>
<reference evidence="9" key="1">
    <citation type="submission" date="2015-12" db="EMBL/GenBank/DDBJ databases">
        <title>Complete genome sequences of two moderately thermophilic Paenibacillus species.</title>
        <authorList>
            <person name="Butler R.III."/>
            <person name="Wang J."/>
            <person name="Stark B.C."/>
            <person name="Pombert J.-F."/>
        </authorList>
    </citation>
    <scope>NUCLEOTIDE SEQUENCE [LARGE SCALE GENOMIC DNA]</scope>
    <source>
        <strain evidence="9">32O-Y</strain>
    </source>
</reference>
<feature type="transmembrane region" description="Helical" evidence="6">
    <location>
        <begin position="144"/>
        <end position="162"/>
    </location>
</feature>
<dbReference type="Pfam" id="PF13237">
    <property type="entry name" value="Fer4_10"/>
    <property type="match status" value="1"/>
</dbReference>
<feature type="domain" description="4Fe-4S ferredoxin-type" evidence="7">
    <location>
        <begin position="264"/>
        <end position="293"/>
    </location>
</feature>
<dbReference type="GO" id="GO:0046872">
    <property type="term" value="F:metal ion binding"/>
    <property type="evidence" value="ECO:0007669"/>
    <property type="project" value="UniProtKB-KW"/>
</dbReference>
<dbReference type="PROSITE" id="PS51379">
    <property type="entry name" value="4FE4S_FER_2"/>
    <property type="match status" value="2"/>
</dbReference>
<dbReference type="Pfam" id="PF02754">
    <property type="entry name" value="CCG"/>
    <property type="match status" value="2"/>
</dbReference>
<sequence length="705" mass="80110">MWAPIHFFSFLVVTGIALYLAFKAVHVRYTYIRLGKPASIPRNTKERLKAFSAEVFGQKKLLKDRKSGWMHVIVFYGFIILQFGAVDLIYKGLSGKPLPIPGYDTFSLMQEITVLLVLLAAGYAGYRRYIEKVKRLKKGWKPSIVLLFIFSLMLSILFTLALERAVLQHGFSWYAPVSSSISLLFEGGSPQTAYVLYYTFWWIHLVILLSFAIYVPQSKHFHIITAPLNIWLKKSEPAGKLKTLDLEDENAESFGVSSIEEFTQKQMLDFYACVECGRCTNVCPASNTGKSLSPMHMIVKLRDHLTEKGRLLTSKSPWVPSFVFGTEGSHSFQPPDHSESFPEHAVTDIAPTMQRQKLGWTMTDKKIEDVQLIGDVMSEEEVWECTTCRNCEDQCPVGNEHVDKIIDLRRQLVLMQGSIPSGGQRALQNIERQGNPWGFSKKDRFQWKEEAEDVHVPTVKENPGFEVLYFVGSMGSYDNRNNKVTRSLVQLLNKANVNFAVLGEEEKNSGDTARRLGNEFLFQELCKENIEIFKKYNVKKIVTACPHTYNTLKNEYPEFGLEADVYHHTELLEQLVKEEKLVPVREVQERITYHDSCYLGRYNQVYEQPRNILRAIPGVELVEMERTRENGMCCGAGGGMMWMEETAGKRVNVARVEQAMAVSPTLISSACPYCLTMMSDGAKLKNVDEQVKTKDIAEILAAAVL</sequence>
<dbReference type="PATRIC" id="fig|162209.4.peg.2730"/>
<evidence type="ECO:0000256" key="6">
    <source>
        <dbReference type="SAM" id="Phobius"/>
    </source>
</evidence>
<dbReference type="PANTHER" id="PTHR43255:SF1">
    <property type="entry name" value="IRON-SULFUR-BINDING OXIDOREDUCTASE FADF-RELATED"/>
    <property type="match status" value="1"/>
</dbReference>
<dbReference type="STRING" id="162209.IJ22_25620"/>
<organism evidence="8 9">
    <name type="scientific">Paenibacillus naphthalenovorans</name>
    <dbReference type="NCBI Taxonomy" id="162209"/>
    <lineage>
        <taxon>Bacteria</taxon>
        <taxon>Bacillati</taxon>
        <taxon>Bacillota</taxon>
        <taxon>Bacilli</taxon>
        <taxon>Bacillales</taxon>
        <taxon>Paenibacillaceae</taxon>
        <taxon>Paenibacillus</taxon>
    </lineage>
</organism>
<feature type="transmembrane region" description="Helical" evidence="6">
    <location>
        <begin position="195"/>
        <end position="215"/>
    </location>
</feature>
<keyword evidence="9" id="KW-1185">Reference proteome</keyword>
<dbReference type="InterPro" id="IPR051460">
    <property type="entry name" value="HdrC_iron-sulfur_subunit"/>
</dbReference>
<dbReference type="GO" id="GO:0051539">
    <property type="term" value="F:4 iron, 4 sulfur cluster binding"/>
    <property type="evidence" value="ECO:0007669"/>
    <property type="project" value="UniProtKB-KW"/>
</dbReference>
<feature type="domain" description="4Fe-4S ferredoxin-type" evidence="7">
    <location>
        <begin position="374"/>
        <end position="405"/>
    </location>
</feature>
<dbReference type="InterPro" id="IPR017896">
    <property type="entry name" value="4Fe4S_Fe-S-bd"/>
</dbReference>
<feature type="transmembrane region" description="Helical" evidence="6">
    <location>
        <begin position="106"/>
        <end position="124"/>
    </location>
</feature>
<protein>
    <submittedName>
        <fullName evidence="8">Iron-sulfur subunit of succinate dehydrogenase/fumarate reductase</fullName>
    </submittedName>
</protein>
<evidence type="ECO:0000313" key="9">
    <source>
        <dbReference type="Proteomes" id="UP000061660"/>
    </source>
</evidence>
<name>A0A0U2VTT7_9BACL</name>
<dbReference type="PANTHER" id="PTHR43255">
    <property type="entry name" value="IRON-SULFUR-BINDING OXIDOREDUCTASE FADF-RELATED-RELATED"/>
    <property type="match status" value="1"/>
</dbReference>
<dbReference type="Gene3D" id="1.20.950.20">
    <property type="entry name" value="Transmembrane di-heme cytochromes, Chain C"/>
    <property type="match status" value="1"/>
</dbReference>
<dbReference type="OrthoDB" id="9794954at2"/>
<reference evidence="8 9" key="2">
    <citation type="journal article" date="2016" name="Genome Announc.">
        <title>Complete Genome Sequences of Two Interactive Moderate Thermophiles, Paenibacillus napthalenovorans 32O-Y and Paenibacillus sp. 32O-W.</title>
        <authorList>
            <person name="Butler R.R.III."/>
            <person name="Wang J."/>
            <person name="Stark B.C."/>
            <person name="Pombert J.F."/>
        </authorList>
    </citation>
    <scope>NUCLEOTIDE SEQUENCE [LARGE SCALE GENOMIC DNA]</scope>
    <source>
        <strain evidence="8 9">32O-Y</strain>
    </source>
</reference>
<keyword evidence="1" id="KW-0004">4Fe-4S</keyword>
<dbReference type="GO" id="GO:0005886">
    <property type="term" value="C:plasma membrane"/>
    <property type="evidence" value="ECO:0007669"/>
    <property type="project" value="TreeGrafter"/>
</dbReference>
<evidence type="ECO:0000256" key="4">
    <source>
        <dbReference type="ARBA" id="ARBA00023004"/>
    </source>
</evidence>
<accession>A0A0U2VTT7</accession>
<dbReference type="RefSeq" id="WP_062409030.1">
    <property type="nucleotide sequence ID" value="NZ_CP013652.1"/>
</dbReference>
<proteinExistence type="predicted"/>
<evidence type="ECO:0000256" key="3">
    <source>
        <dbReference type="ARBA" id="ARBA00023002"/>
    </source>
</evidence>
<dbReference type="GO" id="GO:0016491">
    <property type="term" value="F:oxidoreductase activity"/>
    <property type="evidence" value="ECO:0007669"/>
    <property type="project" value="UniProtKB-KW"/>
</dbReference>
<evidence type="ECO:0000256" key="5">
    <source>
        <dbReference type="ARBA" id="ARBA00023014"/>
    </source>
</evidence>
<dbReference type="InterPro" id="IPR004017">
    <property type="entry name" value="Cys_rich_dom"/>
</dbReference>
<keyword evidence="6" id="KW-0812">Transmembrane</keyword>
<gene>
    <name evidence="8" type="ORF">IJ22_25620</name>
</gene>
<dbReference type="InterPro" id="IPR036197">
    <property type="entry name" value="NarG-like_sf"/>
</dbReference>
<dbReference type="AlphaFoldDB" id="A0A0U2VTT7"/>
<evidence type="ECO:0000256" key="1">
    <source>
        <dbReference type="ARBA" id="ARBA00022485"/>
    </source>
</evidence>
<keyword evidence="5" id="KW-0411">Iron-sulfur</keyword>
<feature type="transmembrane region" description="Helical" evidence="6">
    <location>
        <begin position="6"/>
        <end position="25"/>
    </location>
</feature>
<keyword evidence="4" id="KW-0408">Iron</keyword>
<keyword evidence="3" id="KW-0560">Oxidoreductase</keyword>